<dbReference type="OrthoDB" id="5099888at2759"/>
<proteinExistence type="predicted"/>
<sequence length="157" mass="17301">MASAPPKYTPSDAPPSYEDVVKRLNELIGDNPTATTALDAAKDLSDIDVEVLVREHEHHYPFTTEEEKKAFAVNLCHCSSSTEGVFYLEEASKAASGIAREIALTISSLDRKLAVIDLTHGSDFRPKILEIQNVTSPFSFVFILPYSPLLILCESIF</sequence>
<name>A0A2K0TC74_9HYPO</name>
<dbReference type="Proteomes" id="UP000236546">
    <property type="component" value="Unassembled WGS sequence"/>
</dbReference>
<accession>A0A2K0TC74</accession>
<reference evidence="1 2" key="1">
    <citation type="submission" date="2017-02" db="EMBL/GenBank/DDBJ databases">
        <title>Genomes of Trichoderma spp. with biocontrol activity.</title>
        <authorList>
            <person name="Gardiner D."/>
            <person name="Kazan K."/>
            <person name="Vos C."/>
            <person name="Harvey P."/>
        </authorList>
    </citation>
    <scope>NUCLEOTIDE SEQUENCE [LARGE SCALE GENOMIC DNA]</scope>
    <source>
        <strain evidence="1 2">A5MH</strain>
    </source>
</reference>
<protein>
    <submittedName>
        <fullName evidence="1">Uncharacterized protein</fullName>
    </submittedName>
</protein>
<dbReference type="EMBL" id="MTYH01000049">
    <property type="protein sequence ID" value="PNP43135.1"/>
    <property type="molecule type" value="Genomic_DNA"/>
</dbReference>
<evidence type="ECO:0000313" key="1">
    <source>
        <dbReference type="EMBL" id="PNP43135.1"/>
    </source>
</evidence>
<comment type="caution">
    <text evidence="1">The sequence shown here is derived from an EMBL/GenBank/DDBJ whole genome shotgun (WGS) entry which is preliminary data.</text>
</comment>
<evidence type="ECO:0000313" key="2">
    <source>
        <dbReference type="Proteomes" id="UP000236546"/>
    </source>
</evidence>
<dbReference type="AlphaFoldDB" id="A0A2K0TC74"/>
<organism evidence="1 2">
    <name type="scientific">Trichoderma gamsii</name>
    <dbReference type="NCBI Taxonomy" id="398673"/>
    <lineage>
        <taxon>Eukaryota</taxon>
        <taxon>Fungi</taxon>
        <taxon>Dikarya</taxon>
        <taxon>Ascomycota</taxon>
        <taxon>Pezizomycotina</taxon>
        <taxon>Sordariomycetes</taxon>
        <taxon>Hypocreomycetidae</taxon>
        <taxon>Hypocreales</taxon>
        <taxon>Hypocreaceae</taxon>
        <taxon>Trichoderma</taxon>
    </lineage>
</organism>
<gene>
    <name evidence="1" type="ORF">TGAMA5MH_05068</name>
</gene>